<dbReference type="VEuPathDB" id="FungiDB:MCYG_02844"/>
<keyword evidence="2" id="KW-1185">Reference proteome</keyword>
<evidence type="ECO:0000313" key="1">
    <source>
        <dbReference type="EMBL" id="EEQ30025.1"/>
    </source>
</evidence>
<protein>
    <submittedName>
        <fullName evidence="1">Uncharacterized protein</fullName>
    </submittedName>
</protein>
<reference evidence="2" key="1">
    <citation type="journal article" date="2012" name="MBio">
        <title>Comparative genome analysis of Trichophyton rubrum and related dermatophytes reveals candidate genes involved in infection.</title>
        <authorList>
            <person name="Martinez D.A."/>
            <person name="Oliver B.G."/>
            <person name="Graeser Y."/>
            <person name="Goldberg J.M."/>
            <person name="Li W."/>
            <person name="Martinez-Rossi N.M."/>
            <person name="Monod M."/>
            <person name="Shelest E."/>
            <person name="Barton R.C."/>
            <person name="Birch E."/>
            <person name="Brakhage A.A."/>
            <person name="Chen Z."/>
            <person name="Gurr S.J."/>
            <person name="Heiman D."/>
            <person name="Heitman J."/>
            <person name="Kosti I."/>
            <person name="Rossi A."/>
            <person name="Saif S."/>
            <person name="Samalova M."/>
            <person name="Saunders C.W."/>
            <person name="Shea T."/>
            <person name="Summerbell R.C."/>
            <person name="Xu J."/>
            <person name="Young S."/>
            <person name="Zeng Q."/>
            <person name="Birren B.W."/>
            <person name="Cuomo C.A."/>
            <person name="White T.C."/>
        </authorList>
    </citation>
    <scope>NUCLEOTIDE SEQUENCE [LARGE SCALE GENOMIC DNA]</scope>
    <source>
        <strain evidence="2">ATCC MYA-4605 / CBS 113480</strain>
    </source>
</reference>
<dbReference type="EMBL" id="DS995703">
    <property type="protein sequence ID" value="EEQ30025.1"/>
    <property type="molecule type" value="Genomic_DNA"/>
</dbReference>
<dbReference type="HOGENOM" id="CLU_1554885_0_0_1"/>
<accession>C5FK03</accession>
<dbReference type="AlphaFoldDB" id="C5FK03"/>
<name>C5FK03_ARTOC</name>
<evidence type="ECO:0000313" key="2">
    <source>
        <dbReference type="Proteomes" id="UP000002035"/>
    </source>
</evidence>
<dbReference type="RefSeq" id="XP_002847338.1">
    <property type="nucleotide sequence ID" value="XM_002847292.1"/>
</dbReference>
<dbReference type="GeneID" id="9222821"/>
<sequence length="172" mass="19981">MPETDIILCLLEWTKLASTPDYRTDRYAFCFPIARCDYYRKEEEEKIEEKGVVLSWMRYALLAPTQYRIHWFDSLFESTRDTALMFMASVAANPALHLYRCASSFLHSSSCISNHFNDKSIETDSTSEFPMMFALNMSINIITVGIWLFATRDRTVVSPDDQTMTPQELNQN</sequence>
<gene>
    <name evidence="1" type="ORF">MCYG_02844</name>
</gene>
<organism evidence="1 2">
    <name type="scientific">Arthroderma otae (strain ATCC MYA-4605 / CBS 113480)</name>
    <name type="common">Microsporum canis</name>
    <dbReference type="NCBI Taxonomy" id="554155"/>
    <lineage>
        <taxon>Eukaryota</taxon>
        <taxon>Fungi</taxon>
        <taxon>Dikarya</taxon>
        <taxon>Ascomycota</taxon>
        <taxon>Pezizomycotina</taxon>
        <taxon>Eurotiomycetes</taxon>
        <taxon>Eurotiomycetidae</taxon>
        <taxon>Onygenales</taxon>
        <taxon>Arthrodermataceae</taxon>
        <taxon>Microsporum</taxon>
    </lineage>
</organism>
<proteinExistence type="predicted"/>
<dbReference type="Proteomes" id="UP000002035">
    <property type="component" value="Unassembled WGS sequence"/>
</dbReference>